<reference evidence="2" key="1">
    <citation type="submission" date="2022-12" db="EMBL/GenBank/DDBJ databases">
        <title>New Phytohabitans aurantiacus sp. RD004123 nov., an actinomycete isolated from soil.</title>
        <authorList>
            <person name="Triningsih D.W."/>
            <person name="Harunari E."/>
            <person name="Igarashi Y."/>
        </authorList>
    </citation>
    <scope>NUCLEOTIDE SEQUENCE</scope>
    <source>
        <strain evidence="2">RD004123</strain>
    </source>
</reference>
<evidence type="ECO:0000313" key="2">
    <source>
        <dbReference type="EMBL" id="GLI02102.1"/>
    </source>
</evidence>
<accession>A0ABQ5R5N9</accession>
<evidence type="ECO:0008006" key="4">
    <source>
        <dbReference type="Google" id="ProtNLM"/>
    </source>
</evidence>
<feature type="transmembrane region" description="Helical" evidence="1">
    <location>
        <begin position="30"/>
        <end position="59"/>
    </location>
</feature>
<dbReference type="EMBL" id="BSDI01000054">
    <property type="protein sequence ID" value="GLI02102.1"/>
    <property type="molecule type" value="Genomic_DNA"/>
</dbReference>
<dbReference type="RefSeq" id="WP_281903577.1">
    <property type="nucleotide sequence ID" value="NZ_BSDI01000054.1"/>
</dbReference>
<evidence type="ECO:0000313" key="3">
    <source>
        <dbReference type="Proteomes" id="UP001144280"/>
    </source>
</evidence>
<feature type="transmembrane region" description="Helical" evidence="1">
    <location>
        <begin position="116"/>
        <end position="139"/>
    </location>
</feature>
<evidence type="ECO:0000256" key="1">
    <source>
        <dbReference type="SAM" id="Phobius"/>
    </source>
</evidence>
<proteinExistence type="predicted"/>
<name>A0ABQ5R5N9_9ACTN</name>
<keyword evidence="3" id="KW-1185">Reference proteome</keyword>
<protein>
    <recommendedName>
        <fullName evidence="4">DUF624 domain-containing protein</fullName>
    </recommendedName>
</protein>
<organism evidence="2 3">
    <name type="scientific">Phytohabitans aurantiacus</name>
    <dbReference type="NCBI Taxonomy" id="3016789"/>
    <lineage>
        <taxon>Bacteria</taxon>
        <taxon>Bacillati</taxon>
        <taxon>Actinomycetota</taxon>
        <taxon>Actinomycetes</taxon>
        <taxon>Micromonosporales</taxon>
        <taxon>Micromonosporaceae</taxon>
    </lineage>
</organism>
<keyword evidence="1" id="KW-0812">Transmembrane</keyword>
<keyword evidence="1" id="KW-0472">Membrane</keyword>
<gene>
    <name evidence="2" type="ORF">Pa4123_73800</name>
</gene>
<dbReference type="Proteomes" id="UP001144280">
    <property type="component" value="Unassembled WGS sequence"/>
</dbReference>
<feature type="transmembrane region" description="Helical" evidence="1">
    <location>
        <begin position="160"/>
        <end position="178"/>
    </location>
</feature>
<feature type="transmembrane region" description="Helical" evidence="1">
    <location>
        <begin position="80"/>
        <end position="104"/>
    </location>
</feature>
<sequence>MNRIEGMAHIEEPVPVRRNWQDTFRNASDLALLGILTTVGSLGVVTAGAAVATASAAVHDWAADVSWPRFRVTLHRFARGLLPGIPATLVALVASALLTLNLSAIARGVVPGGAPLAAATILLIVAALGYAGITVVEVGRSGGTGWRAAARAAAQTAQRRPLAVLACAGVIGLVIALALMIIPVLVPVLAGYAIFALHMVIHRLT</sequence>
<keyword evidence="1" id="KW-1133">Transmembrane helix</keyword>
<comment type="caution">
    <text evidence="2">The sequence shown here is derived from an EMBL/GenBank/DDBJ whole genome shotgun (WGS) entry which is preliminary data.</text>
</comment>